<feature type="transmembrane region" description="Helical" evidence="2">
    <location>
        <begin position="82"/>
        <end position="103"/>
    </location>
</feature>
<dbReference type="OrthoDB" id="10381691at2759"/>
<dbReference type="InParanoid" id="E4X925"/>
<dbReference type="EMBL" id="FN653030">
    <property type="protein sequence ID" value="CBY18954.1"/>
    <property type="molecule type" value="Genomic_DNA"/>
</dbReference>
<keyword evidence="4" id="KW-1185">Reference proteome</keyword>
<gene>
    <name evidence="3" type="ORF">GSOID_T00004372001</name>
</gene>
<name>E4X925_OIKDI</name>
<accession>E4X925</accession>
<organism evidence="3">
    <name type="scientific">Oikopleura dioica</name>
    <name type="common">Tunicate</name>
    <dbReference type="NCBI Taxonomy" id="34765"/>
    <lineage>
        <taxon>Eukaryota</taxon>
        <taxon>Metazoa</taxon>
        <taxon>Chordata</taxon>
        <taxon>Tunicata</taxon>
        <taxon>Appendicularia</taxon>
        <taxon>Copelata</taxon>
        <taxon>Oikopleuridae</taxon>
        <taxon>Oikopleura</taxon>
    </lineage>
</organism>
<feature type="region of interest" description="Disordered" evidence="1">
    <location>
        <begin position="1"/>
        <end position="29"/>
    </location>
</feature>
<protein>
    <submittedName>
        <fullName evidence="3">Uncharacterized protein</fullName>
    </submittedName>
</protein>
<feature type="transmembrane region" description="Helical" evidence="2">
    <location>
        <begin position="140"/>
        <end position="159"/>
    </location>
</feature>
<proteinExistence type="predicted"/>
<evidence type="ECO:0000313" key="4">
    <source>
        <dbReference type="Proteomes" id="UP000001307"/>
    </source>
</evidence>
<keyword evidence="2" id="KW-0812">Transmembrane</keyword>
<dbReference type="Proteomes" id="UP000001307">
    <property type="component" value="Unassembled WGS sequence"/>
</dbReference>
<sequence length="175" mass="20218">MPRNLHKESLSTSSEEEKSKPPDYVERSTQTEGTLVLPKLRFKILIFPSFSKKELRLPYFCCLYLLIGFNCCAFVSRISQTTAIHLIADVFCGLAVSVFLRRFVGLNLFKIQDKVTERAILTMVTQIRIAYYFIGGGLFYDWSLFLFILSICVLFLDYVPSSWLRLLNSSENKEE</sequence>
<dbReference type="AlphaFoldDB" id="E4X925"/>
<keyword evidence="2" id="KW-0472">Membrane</keyword>
<evidence type="ECO:0000313" key="3">
    <source>
        <dbReference type="EMBL" id="CBY18954.1"/>
    </source>
</evidence>
<keyword evidence="2" id="KW-1133">Transmembrane helix</keyword>
<feature type="compositionally biased region" description="Basic and acidic residues" evidence="1">
    <location>
        <begin position="1"/>
        <end position="26"/>
    </location>
</feature>
<evidence type="ECO:0000256" key="2">
    <source>
        <dbReference type="SAM" id="Phobius"/>
    </source>
</evidence>
<reference evidence="3" key="1">
    <citation type="journal article" date="2010" name="Science">
        <title>Plasticity of animal genome architecture unmasked by rapid evolution of a pelagic tunicate.</title>
        <authorList>
            <person name="Denoeud F."/>
            <person name="Henriet S."/>
            <person name="Mungpakdee S."/>
            <person name="Aury J.M."/>
            <person name="Da Silva C."/>
            <person name="Brinkmann H."/>
            <person name="Mikhaleva J."/>
            <person name="Olsen L.C."/>
            <person name="Jubin C."/>
            <person name="Canestro C."/>
            <person name="Bouquet J.M."/>
            <person name="Danks G."/>
            <person name="Poulain J."/>
            <person name="Campsteijn C."/>
            <person name="Adamski M."/>
            <person name="Cross I."/>
            <person name="Yadetie F."/>
            <person name="Muffato M."/>
            <person name="Louis A."/>
            <person name="Butcher S."/>
            <person name="Tsagkogeorga G."/>
            <person name="Konrad A."/>
            <person name="Singh S."/>
            <person name="Jensen M.F."/>
            <person name="Cong E.H."/>
            <person name="Eikeseth-Otteraa H."/>
            <person name="Noel B."/>
            <person name="Anthouard V."/>
            <person name="Porcel B.M."/>
            <person name="Kachouri-Lafond R."/>
            <person name="Nishino A."/>
            <person name="Ugolini M."/>
            <person name="Chourrout P."/>
            <person name="Nishida H."/>
            <person name="Aasland R."/>
            <person name="Huzurbazar S."/>
            <person name="Westhof E."/>
            <person name="Delsuc F."/>
            <person name="Lehrach H."/>
            <person name="Reinhardt R."/>
            <person name="Weissenbach J."/>
            <person name="Roy S.W."/>
            <person name="Artiguenave F."/>
            <person name="Postlethwait J.H."/>
            <person name="Manak J.R."/>
            <person name="Thompson E.M."/>
            <person name="Jaillon O."/>
            <person name="Du Pasquier L."/>
            <person name="Boudinot P."/>
            <person name="Liberles D.A."/>
            <person name="Volff J.N."/>
            <person name="Philippe H."/>
            <person name="Lenhard B."/>
            <person name="Roest Crollius H."/>
            <person name="Wincker P."/>
            <person name="Chourrout D."/>
        </authorList>
    </citation>
    <scope>NUCLEOTIDE SEQUENCE [LARGE SCALE GENOMIC DNA]</scope>
</reference>
<feature type="transmembrane region" description="Helical" evidence="2">
    <location>
        <begin position="57"/>
        <end position="76"/>
    </location>
</feature>
<evidence type="ECO:0000256" key="1">
    <source>
        <dbReference type="SAM" id="MobiDB-lite"/>
    </source>
</evidence>